<keyword evidence="2" id="KW-0472">Membrane</keyword>
<dbReference type="GO" id="GO:0016740">
    <property type="term" value="F:transferase activity"/>
    <property type="evidence" value="ECO:0007669"/>
    <property type="project" value="UniProtKB-KW"/>
</dbReference>
<dbReference type="InterPro" id="IPR007577">
    <property type="entry name" value="GlycoTrfase_DXD_sugar-bd_CS"/>
</dbReference>
<dbReference type="Gene3D" id="3.90.550.20">
    <property type="match status" value="1"/>
</dbReference>
<protein>
    <submittedName>
        <fullName evidence="3">Uncharacterized protein</fullName>
    </submittedName>
</protein>
<sequence>MPRLKRNGVICSAKLLIIIICFICFWNQLFSRNALENDTIEIPEVEKLDMDGFAPLGINAVEEYVFANLPPKIPRIIHQTWIDRAVPINVVAWMKSWSIYHPTWKYVYWTDKTARCLIKDRHMNFLHIYDAYLENIRRADAMRYIILYEFGGVYADMDMESLRSLDVIIEKYSCILAQEPYEHPIMDGNFNYLVINAFIACSKKHPFMKLVIDQLAYFNHFWNVLDSTGPHFLTYVYKRYRPQQIENITNNDIFLAPAEYFFPTIDPAKFSYMMELCKKFLNLNYLRQQACVSLKTMGLQREPYIFSFTIHHWIHTYFSSGFRFVETHDIFEVIPGAKMYDCIEGIHI</sequence>
<keyword evidence="2" id="KW-0812">Transmembrane</keyword>
<dbReference type="AlphaFoldDB" id="A0ABD3VWY0"/>
<dbReference type="GO" id="GO:0006688">
    <property type="term" value="P:glycosphingolipid biosynthetic process"/>
    <property type="evidence" value="ECO:0007669"/>
    <property type="project" value="UniProtKB-ARBA"/>
</dbReference>
<dbReference type="EMBL" id="JBJQND010000010">
    <property type="protein sequence ID" value="KAL3864895.1"/>
    <property type="molecule type" value="Genomic_DNA"/>
</dbReference>
<comment type="caution">
    <text evidence="3">The sequence shown here is derived from an EMBL/GenBank/DDBJ whole genome shotgun (WGS) entry which is preliminary data.</text>
</comment>
<gene>
    <name evidence="3" type="ORF">ACJMK2_006542</name>
</gene>
<feature type="transmembrane region" description="Helical" evidence="2">
    <location>
        <begin position="12"/>
        <end position="30"/>
    </location>
</feature>
<organism evidence="3 4">
    <name type="scientific">Sinanodonta woodiana</name>
    <name type="common">Chinese pond mussel</name>
    <name type="synonym">Anodonta woodiana</name>
    <dbReference type="NCBI Taxonomy" id="1069815"/>
    <lineage>
        <taxon>Eukaryota</taxon>
        <taxon>Metazoa</taxon>
        <taxon>Spiralia</taxon>
        <taxon>Lophotrochozoa</taxon>
        <taxon>Mollusca</taxon>
        <taxon>Bivalvia</taxon>
        <taxon>Autobranchia</taxon>
        <taxon>Heteroconchia</taxon>
        <taxon>Palaeoheterodonta</taxon>
        <taxon>Unionida</taxon>
        <taxon>Unionoidea</taxon>
        <taxon>Unionidae</taxon>
        <taxon>Unioninae</taxon>
        <taxon>Sinanodonta</taxon>
    </lineage>
</organism>
<dbReference type="PANTHER" id="PTHR32385">
    <property type="entry name" value="MANNOSYL PHOSPHORYLINOSITOL CERAMIDE SYNTHASE"/>
    <property type="match status" value="1"/>
</dbReference>
<keyword evidence="4" id="KW-1185">Reference proteome</keyword>
<dbReference type="InterPro" id="IPR051706">
    <property type="entry name" value="Glycosyltransferase_domain"/>
</dbReference>
<accession>A0ABD3VWY0</accession>
<dbReference type="PANTHER" id="PTHR32385:SF15">
    <property type="entry name" value="INOSITOL PHOSPHOCERAMIDE MANNOSYLTRANSFERASE 1"/>
    <property type="match status" value="1"/>
</dbReference>
<dbReference type="Pfam" id="PF04488">
    <property type="entry name" value="Gly_transf_sug"/>
    <property type="match status" value="1"/>
</dbReference>
<dbReference type="Proteomes" id="UP001634394">
    <property type="component" value="Unassembled WGS sequence"/>
</dbReference>
<keyword evidence="1" id="KW-0808">Transferase</keyword>
<dbReference type="GO" id="GO:0006673">
    <property type="term" value="P:inositol phosphoceramide metabolic process"/>
    <property type="evidence" value="ECO:0007669"/>
    <property type="project" value="UniProtKB-ARBA"/>
</dbReference>
<name>A0ABD3VWY0_SINWO</name>
<dbReference type="InterPro" id="IPR029044">
    <property type="entry name" value="Nucleotide-diphossugar_trans"/>
</dbReference>
<proteinExistence type="predicted"/>
<evidence type="ECO:0000313" key="4">
    <source>
        <dbReference type="Proteomes" id="UP001634394"/>
    </source>
</evidence>
<keyword evidence="2" id="KW-1133">Transmembrane helix</keyword>
<evidence type="ECO:0000313" key="3">
    <source>
        <dbReference type="EMBL" id="KAL3864895.1"/>
    </source>
</evidence>
<dbReference type="GO" id="GO:0016020">
    <property type="term" value="C:membrane"/>
    <property type="evidence" value="ECO:0007669"/>
    <property type="project" value="GOC"/>
</dbReference>
<dbReference type="SUPFAM" id="SSF53448">
    <property type="entry name" value="Nucleotide-diphospho-sugar transferases"/>
    <property type="match status" value="1"/>
</dbReference>
<evidence type="ECO:0000256" key="2">
    <source>
        <dbReference type="SAM" id="Phobius"/>
    </source>
</evidence>
<evidence type="ECO:0000256" key="1">
    <source>
        <dbReference type="ARBA" id="ARBA00022679"/>
    </source>
</evidence>
<reference evidence="3 4" key="1">
    <citation type="submission" date="2024-11" db="EMBL/GenBank/DDBJ databases">
        <title>Chromosome-level genome assembly of the freshwater bivalve Anodonta woodiana.</title>
        <authorList>
            <person name="Chen X."/>
        </authorList>
    </citation>
    <scope>NUCLEOTIDE SEQUENCE [LARGE SCALE GENOMIC DNA]</scope>
    <source>
        <strain evidence="3">MN2024</strain>
        <tissue evidence="3">Gills</tissue>
    </source>
</reference>